<keyword evidence="2" id="KW-0677">Repeat</keyword>
<feature type="repeat" description="PPR" evidence="3">
    <location>
        <begin position="866"/>
        <end position="900"/>
    </location>
</feature>
<dbReference type="Pfam" id="PF01535">
    <property type="entry name" value="PPR"/>
    <property type="match status" value="3"/>
</dbReference>
<comment type="caution">
    <text evidence="4">The sequence shown here is derived from an EMBL/GenBank/DDBJ whole genome shotgun (WGS) entry which is preliminary data.</text>
</comment>
<dbReference type="InterPro" id="IPR050872">
    <property type="entry name" value="PPR_P_subfamily"/>
</dbReference>
<dbReference type="InterPro" id="IPR011990">
    <property type="entry name" value="TPR-like_helical_dom_sf"/>
</dbReference>
<dbReference type="AlphaFoldDB" id="A0A443NR52"/>
<dbReference type="PANTHER" id="PTHR46128:SF211">
    <property type="entry name" value="PENTACOTRIPEPTIDE-REPEAT REGION OF PRORP DOMAIN-CONTAINING PROTEIN"/>
    <property type="match status" value="1"/>
</dbReference>
<dbReference type="NCBIfam" id="TIGR00756">
    <property type="entry name" value="PPR"/>
    <property type="match status" value="6"/>
</dbReference>
<dbReference type="Gene3D" id="1.25.40.10">
    <property type="entry name" value="Tetratricopeptide repeat domain"/>
    <property type="match status" value="7"/>
</dbReference>
<sequence length="918" mass="103907">MLGFPRKPIFLLSFLIKNPSSASASASSSSSLLLRPFLKPFPFLFSSSSAFSFPFPPSFLPYPPSIASSGHSLDQTSSNAIASSFKEWFSSRDPTIFDLIHKILFSPDEDAAIDTALSRLDLRLDESFVLQVLAYLRSRADVLPCLRFFDWAGRQLHFNHTPVTYHAIFKILSRAHLMTVMLDWLHAFSGDPNSHYRIRFHDTLVMGYAVACQPDIALRLFAKMRFQGLDLTPFAYHVLFNALVEQSCFDAAEVISKQISMRGFDSEITSCIRMKNLCKQGLIDDAEAFLRQLGSSGAVINEHIIGVLVNALCKKKRFGYASVLLEEFRQSRKVPMAHTYSLWINNLIDAGMVDRALNFFQSKKKTEGYVPETLSYNKLICGLLRKNRLAKVYGLLAEMWEAQIAPDKVTMNAALCFFCKAGMVDVAVELYNSRLGIGLTPNGFSYDHLILALCGDGSIDEACRVFEDSLKQGYFPGERAFEFLANSLFREGRLDEMNKVMEAALEKNIKPSNSLCGKYISALCKAGKPDEGYLVPFRFSRPRAAILNMYTYANLIHGFSKLSRGDMASRLLLEMHESGYPPSPKLYRTVTHCLCRTGNLQQVLNLLDMLLLHDENEGAKNRHIFNYLIDGAGHALKPELAREVFERMSLRSIQPNMDTNILMLKSYLRSNRIADALNFYNDLANKHVPSKRLYNFMIVGLCKAGKPDHALEMWSEVRERGRVPTLHCYEELIHVLCTGGDYDMAIKVLKDLQKTGRHISSFIGNILLLHSLTKPEFSRAWIQSRAVDGEESPSKGTLLLGQLIGAFSGGIRVKEHLDSLEEVVKQFFQVNLYTFNMMLRGLTMEGRMDYACNLIHRICKKGYRPNRWTYDIIVHGFCKHGRRKEAERWMEAMYRNGFHPTFCTDLACAGLVTPDCFA</sequence>
<evidence type="ECO:0000313" key="4">
    <source>
        <dbReference type="EMBL" id="RWR80993.1"/>
    </source>
</evidence>
<dbReference type="EMBL" id="QPKB01000003">
    <property type="protein sequence ID" value="RWR80993.1"/>
    <property type="molecule type" value="Genomic_DNA"/>
</dbReference>
<protein>
    <submittedName>
        <fullName evidence="4">Pentatricopeptide repeat-containing-like protein isoform X1</fullName>
    </submittedName>
</protein>
<feature type="repeat" description="PPR" evidence="3">
    <location>
        <begin position="831"/>
        <end position="865"/>
    </location>
</feature>
<evidence type="ECO:0000256" key="2">
    <source>
        <dbReference type="ARBA" id="ARBA00022737"/>
    </source>
</evidence>
<dbReference type="PANTHER" id="PTHR46128">
    <property type="entry name" value="MITOCHONDRIAL GROUP I INTRON SPLICING FACTOR CCM1"/>
    <property type="match status" value="1"/>
</dbReference>
<feature type="repeat" description="PPR" evidence="3">
    <location>
        <begin position="621"/>
        <end position="655"/>
    </location>
</feature>
<dbReference type="InterPro" id="IPR002885">
    <property type="entry name" value="PPR_rpt"/>
</dbReference>
<name>A0A443NR52_9MAGN</name>
<organism evidence="4 5">
    <name type="scientific">Cinnamomum micranthum f. kanehirae</name>
    <dbReference type="NCBI Taxonomy" id="337451"/>
    <lineage>
        <taxon>Eukaryota</taxon>
        <taxon>Viridiplantae</taxon>
        <taxon>Streptophyta</taxon>
        <taxon>Embryophyta</taxon>
        <taxon>Tracheophyta</taxon>
        <taxon>Spermatophyta</taxon>
        <taxon>Magnoliopsida</taxon>
        <taxon>Magnoliidae</taxon>
        <taxon>Laurales</taxon>
        <taxon>Lauraceae</taxon>
        <taxon>Cinnamomum</taxon>
    </lineage>
</organism>
<feature type="repeat" description="PPR" evidence="3">
    <location>
        <begin position="690"/>
        <end position="724"/>
    </location>
</feature>
<dbReference type="PROSITE" id="PS51375">
    <property type="entry name" value="PPR"/>
    <property type="match status" value="8"/>
</dbReference>
<dbReference type="Proteomes" id="UP000283530">
    <property type="component" value="Unassembled WGS sequence"/>
</dbReference>
<feature type="repeat" description="PPR" evidence="3">
    <location>
        <begin position="407"/>
        <end position="441"/>
    </location>
</feature>
<accession>A0A443NR52</accession>
<feature type="repeat" description="PPR" evidence="3">
    <location>
        <begin position="548"/>
        <end position="582"/>
    </location>
</feature>
<keyword evidence="5" id="KW-1185">Reference proteome</keyword>
<feature type="repeat" description="PPR" evidence="3">
    <location>
        <begin position="442"/>
        <end position="476"/>
    </location>
</feature>
<comment type="similarity">
    <text evidence="1">Belongs to the PPR family. P subfamily.</text>
</comment>
<feature type="repeat" description="PPR" evidence="3">
    <location>
        <begin position="372"/>
        <end position="406"/>
    </location>
</feature>
<dbReference type="OrthoDB" id="185373at2759"/>
<proteinExistence type="inferred from homology"/>
<reference evidence="4 5" key="1">
    <citation type="journal article" date="2019" name="Nat. Plants">
        <title>Stout camphor tree genome fills gaps in understanding of flowering plant genome evolution.</title>
        <authorList>
            <person name="Chaw S.M."/>
            <person name="Liu Y.C."/>
            <person name="Wu Y.W."/>
            <person name="Wang H.Y."/>
            <person name="Lin C.I."/>
            <person name="Wu C.S."/>
            <person name="Ke H.M."/>
            <person name="Chang L.Y."/>
            <person name="Hsu C.Y."/>
            <person name="Yang H.T."/>
            <person name="Sudianto E."/>
            <person name="Hsu M.H."/>
            <person name="Wu K.P."/>
            <person name="Wang L.N."/>
            <person name="Leebens-Mack J.H."/>
            <person name="Tsai I.J."/>
        </authorList>
    </citation>
    <scope>NUCLEOTIDE SEQUENCE [LARGE SCALE GENOMIC DNA]</scope>
    <source>
        <strain evidence="5">cv. Chaw 1501</strain>
        <tissue evidence="4">Young leaves</tissue>
    </source>
</reference>
<gene>
    <name evidence="4" type="ORF">CKAN_00965700</name>
</gene>
<dbReference type="Pfam" id="PF13041">
    <property type="entry name" value="PPR_2"/>
    <property type="match status" value="3"/>
</dbReference>
<evidence type="ECO:0000313" key="5">
    <source>
        <dbReference type="Proteomes" id="UP000283530"/>
    </source>
</evidence>
<dbReference type="STRING" id="337451.A0A443NR52"/>
<evidence type="ECO:0000256" key="1">
    <source>
        <dbReference type="ARBA" id="ARBA00007626"/>
    </source>
</evidence>
<evidence type="ECO:0000256" key="3">
    <source>
        <dbReference type="PROSITE-ProRule" id="PRU00708"/>
    </source>
</evidence>